<keyword evidence="1" id="KW-0812">Transmembrane</keyword>
<evidence type="ECO:0000313" key="3">
    <source>
        <dbReference type="Proteomes" id="UP000275394"/>
    </source>
</evidence>
<gene>
    <name evidence="2" type="ORF">EDC56_2334</name>
</gene>
<dbReference type="AlphaFoldDB" id="A0A3N2DRF7"/>
<sequence length="350" mass="38596">METTQGEPRATIHDVIFSGKKGEYFKLWLVNMLLSVVTLGIYSAWAKVRNTRYMFGHTQIGGHGFRYLAEPLRILKGRIVALVLLVLFTWLSELNPVVGGGLMLLFIVAMPWLILQSLRFNLRMTTYRNVGFSFSGSYWGVVVNFILLPILGYISFFIAMPWVMKRIDQYIHGHVSYGGKAFSVNTETGVYYLAALAALGVSIVGLSLALIVFGGGAALSMETLMSFGAGAFVFLYIAMLLVMILVTSVYRCMIRNHLFQAMQITDVVELRSNVTVGAFTWLNLSNLLLLICTLGLAFPVTQVRQASYLAGATKVKLHPGVDALLNTVQANDSAIGEETAGMFDVDFSLI</sequence>
<proteinExistence type="predicted"/>
<dbReference type="Proteomes" id="UP000275394">
    <property type="component" value="Unassembled WGS sequence"/>
</dbReference>
<dbReference type="RefSeq" id="WP_162844165.1">
    <property type="nucleotide sequence ID" value="NZ_RKHR01000004.1"/>
</dbReference>
<feature type="transmembrane region" description="Helical" evidence="1">
    <location>
        <begin position="190"/>
        <end position="213"/>
    </location>
</feature>
<accession>A0A3N2DRF7</accession>
<keyword evidence="1" id="KW-1133">Transmembrane helix</keyword>
<organism evidence="2 3">
    <name type="scientific">Sinobacterium caligoides</name>
    <dbReference type="NCBI Taxonomy" id="933926"/>
    <lineage>
        <taxon>Bacteria</taxon>
        <taxon>Pseudomonadati</taxon>
        <taxon>Pseudomonadota</taxon>
        <taxon>Gammaproteobacteria</taxon>
        <taxon>Cellvibrionales</taxon>
        <taxon>Spongiibacteraceae</taxon>
        <taxon>Sinobacterium</taxon>
    </lineage>
</organism>
<dbReference type="Pfam" id="PF05987">
    <property type="entry name" value="DUF898"/>
    <property type="match status" value="1"/>
</dbReference>
<feature type="transmembrane region" description="Helical" evidence="1">
    <location>
        <begin position="27"/>
        <end position="45"/>
    </location>
</feature>
<dbReference type="EMBL" id="RKHR01000004">
    <property type="protein sequence ID" value="ROS01885.1"/>
    <property type="molecule type" value="Genomic_DNA"/>
</dbReference>
<feature type="transmembrane region" description="Helical" evidence="1">
    <location>
        <begin position="278"/>
        <end position="298"/>
    </location>
</feature>
<reference evidence="2 3" key="1">
    <citation type="submission" date="2018-11" db="EMBL/GenBank/DDBJ databases">
        <title>Genomic Encyclopedia of Type Strains, Phase IV (KMG-IV): sequencing the most valuable type-strain genomes for metagenomic binning, comparative biology and taxonomic classification.</title>
        <authorList>
            <person name="Goeker M."/>
        </authorList>
    </citation>
    <scope>NUCLEOTIDE SEQUENCE [LARGE SCALE GENOMIC DNA]</scope>
    <source>
        <strain evidence="2 3">DSM 100316</strain>
    </source>
</reference>
<keyword evidence="3" id="KW-1185">Reference proteome</keyword>
<name>A0A3N2DRF7_9GAMM</name>
<dbReference type="InterPro" id="IPR010295">
    <property type="entry name" value="DUF898"/>
</dbReference>
<evidence type="ECO:0000313" key="2">
    <source>
        <dbReference type="EMBL" id="ROS01885.1"/>
    </source>
</evidence>
<feature type="transmembrane region" description="Helical" evidence="1">
    <location>
        <begin position="97"/>
        <end position="115"/>
    </location>
</feature>
<feature type="transmembrane region" description="Helical" evidence="1">
    <location>
        <begin position="136"/>
        <end position="160"/>
    </location>
</feature>
<comment type="caution">
    <text evidence="2">The sequence shown here is derived from an EMBL/GenBank/DDBJ whole genome shotgun (WGS) entry which is preliminary data.</text>
</comment>
<feature type="transmembrane region" description="Helical" evidence="1">
    <location>
        <begin position="75"/>
        <end position="91"/>
    </location>
</feature>
<keyword evidence="1" id="KW-0472">Membrane</keyword>
<feature type="transmembrane region" description="Helical" evidence="1">
    <location>
        <begin position="225"/>
        <end position="250"/>
    </location>
</feature>
<evidence type="ECO:0000256" key="1">
    <source>
        <dbReference type="SAM" id="Phobius"/>
    </source>
</evidence>
<protein>
    <submittedName>
        <fullName evidence="2">Uncharacterized membrane protein YjgN (DUF898 family)</fullName>
    </submittedName>
</protein>